<evidence type="ECO:0000256" key="3">
    <source>
        <dbReference type="ARBA" id="ARBA00037096"/>
    </source>
</evidence>
<comment type="caution">
    <text evidence="5">The sequence shown here is derived from an EMBL/GenBank/DDBJ whole genome shotgun (WGS) entry which is preliminary data.</text>
</comment>
<proteinExistence type="inferred from homology"/>
<sequence>MNDDCTFNFPSQCNNMNSISGHTLVVTGGASGIGLALAIRFLQSGNKVILVGRRANKLNEAKAAHPDFHTVVGDMTTPESREALFLLLTTQHPDIDVFVHNAGIQRAVDLKEGLVPNWKTVSSEIDIYYAGVIHMTMLWIPHFLKKSFAAFINVTSGLSFAPYAAVPVYSSTKAALHSFTWSLRHQLADTPIKVIEIVPPAVDTDLQAPGLHKFGANVDEFADSVYGRLSAGEDEIGFGTAEDRRVDFRNTFGAGFAALNSQSHFKK</sequence>
<dbReference type="AlphaFoldDB" id="A0A6G0XMD4"/>
<protein>
    <submittedName>
        <fullName evidence="5">Uncharacterized protein</fullName>
    </submittedName>
</protein>
<accession>A0A6G0XMD4</accession>
<dbReference type="InterPro" id="IPR002347">
    <property type="entry name" value="SDR_fam"/>
</dbReference>
<dbReference type="PANTHER" id="PTHR44196:SF1">
    <property type="entry name" value="DEHYDROGENASE_REDUCTASE SDR FAMILY MEMBER 7B"/>
    <property type="match status" value="1"/>
</dbReference>
<dbReference type="GO" id="GO:0016491">
    <property type="term" value="F:oxidoreductase activity"/>
    <property type="evidence" value="ECO:0007669"/>
    <property type="project" value="UniProtKB-KW"/>
</dbReference>
<dbReference type="Pfam" id="PF00106">
    <property type="entry name" value="adh_short"/>
    <property type="match status" value="1"/>
</dbReference>
<gene>
    <name evidence="5" type="ORF">Ae201684_003496</name>
</gene>
<dbReference type="Gene3D" id="3.40.50.720">
    <property type="entry name" value="NAD(P)-binding Rossmann-like Domain"/>
    <property type="match status" value="1"/>
</dbReference>
<name>A0A6G0XMD4_9STRA</name>
<dbReference type="PANTHER" id="PTHR44196">
    <property type="entry name" value="DEHYDROGENASE/REDUCTASE SDR FAMILY MEMBER 7B"/>
    <property type="match status" value="1"/>
</dbReference>
<organism evidence="5 6">
    <name type="scientific">Aphanomyces euteiches</name>
    <dbReference type="NCBI Taxonomy" id="100861"/>
    <lineage>
        <taxon>Eukaryota</taxon>
        <taxon>Sar</taxon>
        <taxon>Stramenopiles</taxon>
        <taxon>Oomycota</taxon>
        <taxon>Saprolegniomycetes</taxon>
        <taxon>Saprolegniales</taxon>
        <taxon>Verrucalvaceae</taxon>
        <taxon>Aphanomyces</taxon>
    </lineage>
</organism>
<evidence type="ECO:0000256" key="1">
    <source>
        <dbReference type="ARBA" id="ARBA00006484"/>
    </source>
</evidence>
<dbReference type="EMBL" id="VJMJ01000037">
    <property type="protein sequence ID" value="KAF0741388.1"/>
    <property type="molecule type" value="Genomic_DNA"/>
</dbReference>
<dbReference type="Proteomes" id="UP000481153">
    <property type="component" value="Unassembled WGS sequence"/>
</dbReference>
<keyword evidence="6" id="KW-1185">Reference proteome</keyword>
<dbReference type="GO" id="GO:0016020">
    <property type="term" value="C:membrane"/>
    <property type="evidence" value="ECO:0007669"/>
    <property type="project" value="TreeGrafter"/>
</dbReference>
<comment type="function">
    <text evidence="3">Putative oxidoreductase.</text>
</comment>
<reference evidence="5 6" key="1">
    <citation type="submission" date="2019-07" db="EMBL/GenBank/DDBJ databases">
        <title>Genomics analysis of Aphanomyces spp. identifies a new class of oomycete effector associated with host adaptation.</title>
        <authorList>
            <person name="Gaulin E."/>
        </authorList>
    </citation>
    <scope>NUCLEOTIDE SEQUENCE [LARGE SCALE GENOMIC DNA]</scope>
    <source>
        <strain evidence="5 6">ATCC 201684</strain>
    </source>
</reference>
<dbReference type="PROSITE" id="PS00061">
    <property type="entry name" value="ADH_SHORT"/>
    <property type="match status" value="1"/>
</dbReference>
<evidence type="ECO:0000313" key="5">
    <source>
        <dbReference type="EMBL" id="KAF0741388.1"/>
    </source>
</evidence>
<keyword evidence="2" id="KW-0560">Oxidoreductase</keyword>
<dbReference type="InterPro" id="IPR036291">
    <property type="entry name" value="NAD(P)-bd_dom_sf"/>
</dbReference>
<evidence type="ECO:0000256" key="4">
    <source>
        <dbReference type="RuleBase" id="RU000363"/>
    </source>
</evidence>
<comment type="similarity">
    <text evidence="1 4">Belongs to the short-chain dehydrogenases/reductases (SDR) family.</text>
</comment>
<dbReference type="PRINTS" id="PR00080">
    <property type="entry name" value="SDRFAMILY"/>
</dbReference>
<dbReference type="PRINTS" id="PR00081">
    <property type="entry name" value="GDHRDH"/>
</dbReference>
<evidence type="ECO:0000313" key="6">
    <source>
        <dbReference type="Proteomes" id="UP000481153"/>
    </source>
</evidence>
<dbReference type="InterPro" id="IPR020904">
    <property type="entry name" value="Sc_DH/Rdtase_CS"/>
</dbReference>
<dbReference type="VEuPathDB" id="FungiDB:AeMF1_004139"/>
<dbReference type="SUPFAM" id="SSF51735">
    <property type="entry name" value="NAD(P)-binding Rossmann-fold domains"/>
    <property type="match status" value="1"/>
</dbReference>
<evidence type="ECO:0000256" key="2">
    <source>
        <dbReference type="ARBA" id="ARBA00023002"/>
    </source>
</evidence>